<dbReference type="AlphaFoldDB" id="X1QZQ1"/>
<accession>X1QZQ1</accession>
<feature type="transmembrane region" description="Helical" evidence="1">
    <location>
        <begin position="67"/>
        <end position="87"/>
    </location>
</feature>
<keyword evidence="1" id="KW-1133">Transmembrane helix</keyword>
<evidence type="ECO:0000256" key="1">
    <source>
        <dbReference type="SAM" id="Phobius"/>
    </source>
</evidence>
<organism evidence="2">
    <name type="scientific">marine sediment metagenome</name>
    <dbReference type="NCBI Taxonomy" id="412755"/>
    <lineage>
        <taxon>unclassified sequences</taxon>
        <taxon>metagenomes</taxon>
        <taxon>ecological metagenomes</taxon>
    </lineage>
</organism>
<name>X1QZQ1_9ZZZZ</name>
<feature type="non-terminal residue" evidence="2">
    <location>
        <position position="1"/>
    </location>
</feature>
<gene>
    <name evidence="2" type="ORF">S06H3_53378</name>
</gene>
<proteinExistence type="predicted"/>
<reference evidence="2" key="1">
    <citation type="journal article" date="2014" name="Front. Microbiol.">
        <title>High frequency of phylogenetically diverse reductive dehalogenase-homologous genes in deep subseafloor sedimentary metagenomes.</title>
        <authorList>
            <person name="Kawai M."/>
            <person name="Futagami T."/>
            <person name="Toyoda A."/>
            <person name="Takaki Y."/>
            <person name="Nishi S."/>
            <person name="Hori S."/>
            <person name="Arai W."/>
            <person name="Tsubouchi T."/>
            <person name="Morono Y."/>
            <person name="Uchiyama I."/>
            <person name="Ito T."/>
            <person name="Fujiyama A."/>
            <person name="Inagaki F."/>
            <person name="Takami H."/>
        </authorList>
    </citation>
    <scope>NUCLEOTIDE SEQUENCE</scope>
    <source>
        <strain evidence="2">Expedition CK06-06</strain>
    </source>
</reference>
<keyword evidence="1" id="KW-0472">Membrane</keyword>
<comment type="caution">
    <text evidence="2">The sequence shown here is derived from an EMBL/GenBank/DDBJ whole genome shotgun (WGS) entry which is preliminary data.</text>
</comment>
<sequence>EKYGISQVTGLDDSELEKAAAGLVSYFNSDEEYISLTVIKDGEPFELFNYREIIHLKDVKGLIWLDYWVLLGTLVCVLTYVVVCLLWRKPSYRRRLAWGVVGGSGITLGLMLALGLGSLFGFNSLFWQFHVISFTANDFWLLDPTSDYLKMLFPDGYFYDVVLFCTLGVAGVAVILGGVSGAWLRFSKKGKALS</sequence>
<keyword evidence="1" id="KW-0812">Transmembrane</keyword>
<dbReference type="Pfam" id="PF07314">
    <property type="entry name" value="Lit"/>
    <property type="match status" value="1"/>
</dbReference>
<feature type="transmembrane region" description="Helical" evidence="1">
    <location>
        <begin position="96"/>
        <end position="120"/>
    </location>
</feature>
<evidence type="ECO:0008006" key="3">
    <source>
        <dbReference type="Google" id="ProtNLM"/>
    </source>
</evidence>
<dbReference type="EMBL" id="BARV01034028">
    <property type="protein sequence ID" value="GAI56335.1"/>
    <property type="molecule type" value="Genomic_DNA"/>
</dbReference>
<protein>
    <recommendedName>
        <fullName evidence="3">TIGR01906 family membrane protein</fullName>
    </recommendedName>
</protein>
<evidence type="ECO:0000313" key="2">
    <source>
        <dbReference type="EMBL" id="GAI56335.1"/>
    </source>
</evidence>
<feature type="transmembrane region" description="Helical" evidence="1">
    <location>
        <begin position="157"/>
        <end position="184"/>
    </location>
</feature>
<dbReference type="InterPro" id="IPR010178">
    <property type="entry name" value="Lit"/>
</dbReference>